<protein>
    <submittedName>
        <fullName evidence="8">Cyclopropane-fatty-acyl-phospholipid synthase</fullName>
        <ecNumber evidence="8">2.1.1.79</ecNumber>
    </submittedName>
</protein>
<dbReference type="CDD" id="cd02440">
    <property type="entry name" value="AdoMet_MTases"/>
    <property type="match status" value="1"/>
</dbReference>
<dbReference type="EMBL" id="CP036290">
    <property type="protein sequence ID" value="QDU83294.1"/>
    <property type="molecule type" value="Genomic_DNA"/>
</dbReference>
<organism evidence="8 9">
    <name type="scientific">Rohdeia mirabilis</name>
    <dbReference type="NCBI Taxonomy" id="2528008"/>
    <lineage>
        <taxon>Bacteria</taxon>
        <taxon>Pseudomonadati</taxon>
        <taxon>Planctomycetota</taxon>
        <taxon>Planctomycetia</taxon>
        <taxon>Planctomycetia incertae sedis</taxon>
        <taxon>Rohdeia</taxon>
    </lineage>
</organism>
<sequence length="441" mass="49029">MKTTPTTVPSKPASTSSTAPAPAAPAQVRPLSWMARAVLARLRELEHGTLELHANGQRFEFGATEPRVRIAVHDDRFWSSIALRGSIGAGEAYAAGWWSTDDPIAVVRTMVRNHDVLSAMEGGLARLSQPFFALYHRLRRNSHAQARANIAAHYDLSNEFFALFLDRTMTYSCGIFDGEDTTLEEASLAKIDRLCKKLDLQPHHHLLEIGTGWGALAIHAAREYGCRVTTTTISQQQYDLAKERIEKAGLEDRITLLFEDYRNLTGTYDRLVSVEMIEAVGHQYFGEFYEKCGALLKPDGYMAIQAITIADSHYERAKGSVDFIQRYIFPGSCIPSITALQVAMSRNSDLTAVHLEDFGAHYARTLGVWHANLRAGWDEAKQLGLSEDFLRLWEFYFAYCAGGFAERHIGVSQVLYAKPFAHRAPVLPPPVTAGSVTDGSF</sequence>
<evidence type="ECO:0000313" key="8">
    <source>
        <dbReference type="EMBL" id="QDU83294.1"/>
    </source>
</evidence>
<keyword evidence="4" id="KW-0949">S-adenosyl-L-methionine</keyword>
<feature type="region of interest" description="Disordered" evidence="7">
    <location>
        <begin position="1"/>
        <end position="26"/>
    </location>
</feature>
<dbReference type="InterPro" id="IPR050723">
    <property type="entry name" value="CFA/CMAS"/>
</dbReference>
<dbReference type="Pfam" id="PF02353">
    <property type="entry name" value="CMAS"/>
    <property type="match status" value="1"/>
</dbReference>
<reference evidence="8 9" key="1">
    <citation type="submission" date="2019-02" db="EMBL/GenBank/DDBJ databases">
        <title>Deep-cultivation of Planctomycetes and their phenomic and genomic characterization uncovers novel biology.</title>
        <authorList>
            <person name="Wiegand S."/>
            <person name="Jogler M."/>
            <person name="Boedeker C."/>
            <person name="Pinto D."/>
            <person name="Vollmers J."/>
            <person name="Rivas-Marin E."/>
            <person name="Kohn T."/>
            <person name="Peeters S.H."/>
            <person name="Heuer A."/>
            <person name="Rast P."/>
            <person name="Oberbeckmann S."/>
            <person name="Bunk B."/>
            <person name="Jeske O."/>
            <person name="Meyerdierks A."/>
            <person name="Storesund J.E."/>
            <person name="Kallscheuer N."/>
            <person name="Luecker S."/>
            <person name="Lage O.M."/>
            <person name="Pohl T."/>
            <person name="Merkel B.J."/>
            <person name="Hornburger P."/>
            <person name="Mueller R.-W."/>
            <person name="Bruemmer F."/>
            <person name="Labrenz M."/>
            <person name="Spormann A.M."/>
            <person name="Op den Camp H."/>
            <person name="Overmann J."/>
            <person name="Amann R."/>
            <person name="Jetten M.S.M."/>
            <person name="Mascher T."/>
            <person name="Medema M.H."/>
            <person name="Devos D.P."/>
            <person name="Kaster A.-K."/>
            <person name="Ovreas L."/>
            <person name="Rohde M."/>
            <person name="Galperin M.Y."/>
            <person name="Jogler C."/>
        </authorList>
    </citation>
    <scope>NUCLEOTIDE SEQUENCE [LARGE SCALE GENOMIC DNA]</scope>
    <source>
        <strain evidence="8 9">Pla163</strain>
    </source>
</reference>
<dbReference type="GO" id="GO:0032259">
    <property type="term" value="P:methylation"/>
    <property type="evidence" value="ECO:0007669"/>
    <property type="project" value="UniProtKB-KW"/>
</dbReference>
<evidence type="ECO:0000256" key="4">
    <source>
        <dbReference type="ARBA" id="ARBA00022691"/>
    </source>
</evidence>
<dbReference type="AlphaFoldDB" id="A0A518CVQ6"/>
<dbReference type="Gene3D" id="3.40.50.150">
    <property type="entry name" value="Vaccinia Virus protein VP39"/>
    <property type="match status" value="1"/>
</dbReference>
<dbReference type="PANTHER" id="PTHR43667">
    <property type="entry name" value="CYCLOPROPANE-FATTY-ACYL-PHOSPHOLIPID SYNTHASE"/>
    <property type="match status" value="1"/>
</dbReference>
<proteinExistence type="inferred from homology"/>
<evidence type="ECO:0000256" key="3">
    <source>
        <dbReference type="ARBA" id="ARBA00022679"/>
    </source>
</evidence>
<evidence type="ECO:0000256" key="5">
    <source>
        <dbReference type="ARBA" id="ARBA00023098"/>
    </source>
</evidence>
<accession>A0A518CVQ6</accession>
<evidence type="ECO:0000256" key="6">
    <source>
        <dbReference type="PIRSR" id="PIRSR003085-1"/>
    </source>
</evidence>
<dbReference type="InterPro" id="IPR003333">
    <property type="entry name" value="CMAS"/>
</dbReference>
<gene>
    <name evidence="8" type="primary">cfa_2</name>
    <name evidence="8" type="ORF">Pla163_03920</name>
</gene>
<keyword evidence="5" id="KW-0443">Lipid metabolism</keyword>
<dbReference type="GO" id="GO:0008610">
    <property type="term" value="P:lipid biosynthetic process"/>
    <property type="evidence" value="ECO:0007669"/>
    <property type="project" value="InterPro"/>
</dbReference>
<name>A0A518CVQ6_9BACT</name>
<evidence type="ECO:0000313" key="9">
    <source>
        <dbReference type="Proteomes" id="UP000319342"/>
    </source>
</evidence>
<evidence type="ECO:0000256" key="7">
    <source>
        <dbReference type="SAM" id="MobiDB-lite"/>
    </source>
</evidence>
<dbReference type="Proteomes" id="UP000319342">
    <property type="component" value="Chromosome"/>
</dbReference>
<keyword evidence="2 8" id="KW-0489">Methyltransferase</keyword>
<dbReference type="PIRSF" id="PIRSF003085">
    <property type="entry name" value="CMAS"/>
    <property type="match status" value="1"/>
</dbReference>
<evidence type="ECO:0000256" key="2">
    <source>
        <dbReference type="ARBA" id="ARBA00022603"/>
    </source>
</evidence>
<feature type="active site" evidence="6">
    <location>
        <position position="400"/>
    </location>
</feature>
<dbReference type="RefSeq" id="WP_145182734.1">
    <property type="nucleotide sequence ID" value="NZ_CP036290.1"/>
</dbReference>
<keyword evidence="9" id="KW-1185">Reference proteome</keyword>
<dbReference type="InterPro" id="IPR029063">
    <property type="entry name" value="SAM-dependent_MTases_sf"/>
</dbReference>
<dbReference type="EC" id="2.1.1.79" evidence="8"/>
<comment type="similarity">
    <text evidence="1">Belongs to the CFA/CMAS family.</text>
</comment>
<evidence type="ECO:0000256" key="1">
    <source>
        <dbReference type="ARBA" id="ARBA00010815"/>
    </source>
</evidence>
<dbReference type="SUPFAM" id="SSF53335">
    <property type="entry name" value="S-adenosyl-L-methionine-dependent methyltransferases"/>
    <property type="match status" value="1"/>
</dbReference>
<dbReference type="PANTHER" id="PTHR43667:SF2">
    <property type="entry name" value="FATTY ACID C-METHYL TRANSFERASE"/>
    <property type="match status" value="1"/>
</dbReference>
<dbReference type="OrthoDB" id="9782855at2"/>
<dbReference type="GO" id="GO:0008825">
    <property type="term" value="F:cyclopropane-fatty-acyl-phospholipid synthase activity"/>
    <property type="evidence" value="ECO:0007669"/>
    <property type="project" value="UniProtKB-EC"/>
</dbReference>
<keyword evidence="3 8" id="KW-0808">Transferase</keyword>